<dbReference type="STRING" id="1522189.A0A316VUL9"/>
<dbReference type="EMBL" id="KZ819486">
    <property type="protein sequence ID" value="PWN39205.1"/>
    <property type="molecule type" value="Genomic_DNA"/>
</dbReference>
<dbReference type="InterPro" id="IPR007219">
    <property type="entry name" value="XnlR_reg_dom"/>
</dbReference>
<feature type="region of interest" description="Disordered" evidence="4">
    <location>
        <begin position="1"/>
        <end position="22"/>
    </location>
</feature>
<dbReference type="Proteomes" id="UP000245783">
    <property type="component" value="Unassembled WGS sequence"/>
</dbReference>
<feature type="compositionally biased region" description="Basic and acidic residues" evidence="4">
    <location>
        <begin position="791"/>
        <end position="803"/>
    </location>
</feature>
<dbReference type="GO" id="GO:0003677">
    <property type="term" value="F:DNA binding"/>
    <property type="evidence" value="ECO:0007669"/>
    <property type="project" value="InterPro"/>
</dbReference>
<feature type="region of interest" description="Disordered" evidence="4">
    <location>
        <begin position="787"/>
        <end position="877"/>
    </location>
</feature>
<evidence type="ECO:0000313" key="6">
    <source>
        <dbReference type="EMBL" id="PWN39205.1"/>
    </source>
</evidence>
<feature type="compositionally biased region" description="Low complexity" evidence="4">
    <location>
        <begin position="967"/>
        <end position="984"/>
    </location>
</feature>
<keyword evidence="7" id="KW-1185">Reference proteome</keyword>
<dbReference type="GO" id="GO:0008270">
    <property type="term" value="F:zinc ion binding"/>
    <property type="evidence" value="ECO:0007669"/>
    <property type="project" value="InterPro"/>
</dbReference>
<feature type="region of interest" description="Disordered" evidence="4">
    <location>
        <begin position="206"/>
        <end position="230"/>
    </location>
</feature>
<dbReference type="InterPro" id="IPR036864">
    <property type="entry name" value="Zn2-C6_fun-type_DNA-bd_sf"/>
</dbReference>
<dbReference type="InterPro" id="IPR001138">
    <property type="entry name" value="Zn2Cys6_DnaBD"/>
</dbReference>
<organism evidence="6 7">
    <name type="scientific">Ceraceosorus guamensis</name>
    <dbReference type="NCBI Taxonomy" id="1522189"/>
    <lineage>
        <taxon>Eukaryota</taxon>
        <taxon>Fungi</taxon>
        <taxon>Dikarya</taxon>
        <taxon>Basidiomycota</taxon>
        <taxon>Ustilaginomycotina</taxon>
        <taxon>Exobasidiomycetes</taxon>
        <taxon>Ceraceosorales</taxon>
        <taxon>Ceraceosoraceae</taxon>
        <taxon>Ceraceosorus</taxon>
    </lineage>
</organism>
<dbReference type="Pfam" id="PF04082">
    <property type="entry name" value="Fungal_trans"/>
    <property type="match status" value="1"/>
</dbReference>
<evidence type="ECO:0000313" key="7">
    <source>
        <dbReference type="Proteomes" id="UP000245783"/>
    </source>
</evidence>
<dbReference type="GeneID" id="37038400"/>
<evidence type="ECO:0000256" key="4">
    <source>
        <dbReference type="SAM" id="MobiDB-lite"/>
    </source>
</evidence>
<feature type="compositionally biased region" description="Polar residues" evidence="4">
    <location>
        <begin position="63"/>
        <end position="77"/>
    </location>
</feature>
<feature type="compositionally biased region" description="Low complexity" evidence="4">
    <location>
        <begin position="1016"/>
        <end position="1025"/>
    </location>
</feature>
<feature type="compositionally biased region" description="Polar residues" evidence="4">
    <location>
        <begin position="216"/>
        <end position="229"/>
    </location>
</feature>
<dbReference type="PANTHER" id="PTHR31001:SF87">
    <property type="entry name" value="COL-21"/>
    <property type="match status" value="1"/>
</dbReference>
<name>A0A316VUL9_9BASI</name>
<dbReference type="SUPFAM" id="SSF57701">
    <property type="entry name" value="Zn2/Cys6 DNA-binding domain"/>
    <property type="match status" value="1"/>
</dbReference>
<dbReference type="SMART" id="SM00066">
    <property type="entry name" value="GAL4"/>
    <property type="match status" value="1"/>
</dbReference>
<reference evidence="6 7" key="1">
    <citation type="journal article" date="2018" name="Mol. Biol. Evol.">
        <title>Broad Genomic Sampling Reveals a Smut Pathogenic Ancestry of the Fungal Clade Ustilaginomycotina.</title>
        <authorList>
            <person name="Kijpornyongpan T."/>
            <person name="Mondo S.J."/>
            <person name="Barry K."/>
            <person name="Sandor L."/>
            <person name="Lee J."/>
            <person name="Lipzen A."/>
            <person name="Pangilinan J."/>
            <person name="LaButti K."/>
            <person name="Hainaut M."/>
            <person name="Henrissat B."/>
            <person name="Grigoriev I.V."/>
            <person name="Spatafora J.W."/>
            <person name="Aime M.C."/>
        </authorList>
    </citation>
    <scope>NUCLEOTIDE SEQUENCE [LARGE SCALE GENOMIC DNA]</scope>
    <source>
        <strain evidence="6 7">MCA 4658</strain>
    </source>
</reference>
<gene>
    <name evidence="6" type="ORF">IE81DRAFT_350389</name>
</gene>
<dbReference type="CDD" id="cd12148">
    <property type="entry name" value="fungal_TF_MHR"/>
    <property type="match status" value="1"/>
</dbReference>
<keyword evidence="3" id="KW-0539">Nucleus</keyword>
<dbReference type="PROSITE" id="PS00463">
    <property type="entry name" value="ZN2_CY6_FUNGAL_1"/>
    <property type="match status" value="1"/>
</dbReference>
<dbReference type="PROSITE" id="PS50048">
    <property type="entry name" value="ZN2_CY6_FUNGAL_2"/>
    <property type="match status" value="1"/>
</dbReference>
<evidence type="ECO:0000256" key="1">
    <source>
        <dbReference type="ARBA" id="ARBA00004123"/>
    </source>
</evidence>
<dbReference type="PANTHER" id="PTHR31001">
    <property type="entry name" value="UNCHARACTERIZED TRANSCRIPTIONAL REGULATORY PROTEIN"/>
    <property type="match status" value="1"/>
</dbReference>
<feature type="domain" description="Zn(2)-C6 fungal-type" evidence="5">
    <location>
        <begin position="136"/>
        <end position="167"/>
    </location>
</feature>
<dbReference type="InterPro" id="IPR050613">
    <property type="entry name" value="Sec_Metabolite_Reg"/>
</dbReference>
<dbReference type="AlphaFoldDB" id="A0A316VUL9"/>
<evidence type="ECO:0000256" key="2">
    <source>
        <dbReference type="ARBA" id="ARBA00022723"/>
    </source>
</evidence>
<protein>
    <recommendedName>
        <fullName evidence="5">Zn(2)-C6 fungal-type domain-containing protein</fullName>
    </recommendedName>
</protein>
<feature type="compositionally biased region" description="Low complexity" evidence="4">
    <location>
        <begin position="37"/>
        <end position="47"/>
    </location>
</feature>
<feature type="compositionally biased region" description="Polar residues" evidence="4">
    <location>
        <begin position="985"/>
        <end position="1001"/>
    </location>
</feature>
<dbReference type="OrthoDB" id="3364175at2759"/>
<feature type="compositionally biased region" description="Low complexity" evidence="4">
    <location>
        <begin position="242"/>
        <end position="256"/>
    </location>
</feature>
<evidence type="ECO:0000256" key="3">
    <source>
        <dbReference type="ARBA" id="ARBA00023242"/>
    </source>
</evidence>
<dbReference type="RefSeq" id="XP_025366365.1">
    <property type="nucleotide sequence ID" value="XM_025516530.1"/>
</dbReference>
<dbReference type="GO" id="GO:0006351">
    <property type="term" value="P:DNA-templated transcription"/>
    <property type="evidence" value="ECO:0007669"/>
    <property type="project" value="InterPro"/>
</dbReference>
<feature type="compositionally biased region" description="Basic and acidic residues" evidence="4">
    <location>
        <begin position="100"/>
        <end position="113"/>
    </location>
</feature>
<dbReference type="CDD" id="cd00067">
    <property type="entry name" value="GAL4"/>
    <property type="match status" value="1"/>
</dbReference>
<feature type="region of interest" description="Disordered" evidence="4">
    <location>
        <begin position="242"/>
        <end position="274"/>
    </location>
</feature>
<feature type="compositionally biased region" description="Low complexity" evidence="4">
    <location>
        <begin position="841"/>
        <end position="870"/>
    </location>
</feature>
<evidence type="ECO:0000259" key="5">
    <source>
        <dbReference type="PROSITE" id="PS50048"/>
    </source>
</evidence>
<feature type="region of interest" description="Disordered" evidence="4">
    <location>
        <begin position="962"/>
        <end position="1025"/>
    </location>
</feature>
<dbReference type="GO" id="GO:0000981">
    <property type="term" value="F:DNA-binding transcription factor activity, RNA polymerase II-specific"/>
    <property type="evidence" value="ECO:0007669"/>
    <property type="project" value="InterPro"/>
</dbReference>
<accession>A0A316VUL9</accession>
<dbReference type="InParanoid" id="A0A316VUL9"/>
<keyword evidence="2" id="KW-0479">Metal-binding</keyword>
<comment type="subcellular location">
    <subcellularLocation>
        <location evidence="1">Nucleus</location>
    </subcellularLocation>
</comment>
<dbReference type="Gene3D" id="4.10.240.10">
    <property type="entry name" value="Zn(2)-C6 fungal-type DNA-binding domain"/>
    <property type="match status" value="1"/>
</dbReference>
<proteinExistence type="predicted"/>
<dbReference type="Pfam" id="PF00172">
    <property type="entry name" value="Zn_clus"/>
    <property type="match status" value="1"/>
</dbReference>
<sequence>MSANGRSTGDAEGGGDPPSHGAYLYELQAEGDVAAAQDNQVYRQQQQYSSEDVAAMAAAANATGSSEGETLPSSSGDVNAAQAKASGAGLRSESGSVMGEDQHGVHDENHHENPGPSRSSAGKSNAGAKRQRVHFSCTECHRRKQKCNRETPCNHCIARKVPERCKTFQPGEEADDVASRLTRLEHHVEDGFNRLAQLLEGAQHHSGYGVARQPRDPSSQGYGNAQGHQSRLPAPLRIPAARGAAAGATNAGPSSAVEEDDDANEGGRLSPKGGTFHASGAYNLRFDALLDKLQGQPVGVIKDPFRTMDTHTVDEAMSEMGAMLSVSYSLVAALPPRHLAESLLDHWFEDINWLRQPLSQTTLRREFDELWASGPVLTASNITTYAVLVCILAIATLSFPRAEAYPEDPRLKRLTARRLQFAGRRALLCASMLPNSHDLNHVIAWNLSARFCLIDRRVAEGWSAALNAVAAAWAIGLHRDGSTLGLSPEESEARRLAWGATAWLERALAANLGRPTMIDDAVCDAKAPLIEGSAADDVYPRAMAPSIVGLPPARAGYRPPHILDYAIHRQRLGQLVGKVINVYQCIPTKHYSDVLAIEGELEDFTSNLPPYFQSPIDNAGNIVADQDLDSSCPLWLFTHRYLLHSDIAFLRGALHRPYLLRSAGGKAGARFMPSRRAAIQTALRDVMMRRDFVHILTNHYAGKIPDGFKLHLGASHRAFSSCLTLGVASLMEPHGDETLVWRSCLEQYCERVRAKASREAPDELRDRELAILELFISRLDALRAGEPISGSKRERSEDGAERSRSRKARRGTGGAVDEEGDAHATAGLLLGLGRSDSQPQSSYTGVSTSSPSSASGAKSGPSPSTPGTSTRAEEAETAQALLENWWRAEFEQGGSVVHDEFNSNGLAGFDRLISTAMPYGAASITGGNNFLNRPAAAPSALHAQPQYGNNFFAASPTPLAQAELGAQSQPPQQQQQQQQQQQRQTYNSLNGNTNSAPNNASGVPIAPIPTQTWNSAPAPDNNAAPAFDPAFWQSFMGLVKPG</sequence>
<dbReference type="GO" id="GO:0005634">
    <property type="term" value="C:nucleus"/>
    <property type="evidence" value="ECO:0007669"/>
    <property type="project" value="UniProtKB-SubCell"/>
</dbReference>
<feature type="region of interest" description="Disordered" evidence="4">
    <location>
        <begin position="36"/>
        <end position="130"/>
    </location>
</feature>